<sequence>MLPKSRVLSTLLLGLGVALAVAGILAPRMLPTAATLPLDTTGLTWTIHAKDAKVGEETTDLTRQWHVTLEEPSSTENVMVRLGETINRADRPEPENLITATVWNYPMDRETGEAVHHAEVSEVLATPTRTVPIDGPWWMTPAGAADNLTQLFDPYLRSAEPVTFAGVAEVAGRETYRYTQNIAPTNVATKYAGLGNTTMLTQDDGSPQQGYLFYSAEREIFIDKDSGLVLHINEDVEQYYGERDGTFREPVLAYAGSTTEDSQQRLTEVAENMSHGGAVTVISWILLGLGALIAVVGAVGVFSGFGRDRKSGMEPLREDEK</sequence>
<dbReference type="EMBL" id="PDJF01000001">
    <property type="protein sequence ID" value="PFG27256.1"/>
    <property type="molecule type" value="Genomic_DNA"/>
</dbReference>
<dbReference type="Proteomes" id="UP000221653">
    <property type="component" value="Unassembled WGS sequence"/>
</dbReference>
<dbReference type="InterPro" id="IPR021424">
    <property type="entry name" value="PorA"/>
</dbReference>
<evidence type="ECO:0000313" key="2">
    <source>
        <dbReference type="EMBL" id="PFG27256.1"/>
    </source>
</evidence>
<keyword evidence="1" id="KW-0812">Transmembrane</keyword>
<keyword evidence="3" id="KW-1185">Reference proteome</keyword>
<dbReference type="STRING" id="1724.GCA_001044175_01586"/>
<feature type="transmembrane region" description="Helical" evidence="1">
    <location>
        <begin position="281"/>
        <end position="305"/>
    </location>
</feature>
<dbReference type="RefSeq" id="WP_048379955.1">
    <property type="nucleotide sequence ID" value="NZ_LDYE01000006.1"/>
</dbReference>
<accession>A0A2A9DLL0</accession>
<comment type="caution">
    <text evidence="2">The sequence shown here is derived from an EMBL/GenBank/DDBJ whole genome shotgun (WGS) entry which is preliminary data.</text>
</comment>
<proteinExistence type="predicted"/>
<evidence type="ECO:0000256" key="1">
    <source>
        <dbReference type="SAM" id="Phobius"/>
    </source>
</evidence>
<gene>
    <name evidence="2" type="ORF">ATK06_0307</name>
</gene>
<keyword evidence="1" id="KW-0472">Membrane</keyword>
<dbReference type="Pfam" id="PF11271">
    <property type="entry name" value="PorA"/>
    <property type="match status" value="1"/>
</dbReference>
<keyword evidence="1" id="KW-1133">Transmembrane helix</keyword>
<name>A0A2A9DLL0_9CORY</name>
<reference evidence="2 3" key="1">
    <citation type="submission" date="2017-10" db="EMBL/GenBank/DDBJ databases">
        <title>Sequencing the genomes of 1000 actinobacteria strains.</title>
        <authorList>
            <person name="Klenk H.-P."/>
        </authorList>
    </citation>
    <scope>NUCLEOTIDE SEQUENCE [LARGE SCALE GENOMIC DNA]</scope>
    <source>
        <strain evidence="2 3">DSM 20688</strain>
    </source>
</reference>
<protein>
    <recommendedName>
        <fullName evidence="4">DUF3068 family protein</fullName>
    </recommendedName>
</protein>
<dbReference type="AlphaFoldDB" id="A0A2A9DLL0"/>
<dbReference type="OrthoDB" id="153031at2"/>
<evidence type="ECO:0008006" key="4">
    <source>
        <dbReference type="Google" id="ProtNLM"/>
    </source>
</evidence>
<organism evidence="2 3">
    <name type="scientific">Corynebacterium renale</name>
    <dbReference type="NCBI Taxonomy" id="1724"/>
    <lineage>
        <taxon>Bacteria</taxon>
        <taxon>Bacillati</taxon>
        <taxon>Actinomycetota</taxon>
        <taxon>Actinomycetes</taxon>
        <taxon>Mycobacteriales</taxon>
        <taxon>Corynebacteriaceae</taxon>
        <taxon>Corynebacterium</taxon>
    </lineage>
</organism>
<evidence type="ECO:0000313" key="3">
    <source>
        <dbReference type="Proteomes" id="UP000221653"/>
    </source>
</evidence>